<reference evidence="2 3" key="1">
    <citation type="submission" date="2016-11" db="EMBL/GenBank/DDBJ databases">
        <authorList>
            <person name="Jaros S."/>
            <person name="Januszkiewicz K."/>
            <person name="Wedrychowicz H."/>
        </authorList>
    </citation>
    <scope>NUCLEOTIDE SEQUENCE [LARGE SCALE GENOMIC DNA]</scope>
    <source>
        <strain evidence="2 3">DSM 26897</strain>
    </source>
</reference>
<keyword evidence="3" id="KW-1185">Reference proteome</keyword>
<dbReference type="EMBL" id="FQUO01000002">
    <property type="protein sequence ID" value="SHE64350.1"/>
    <property type="molecule type" value="Genomic_DNA"/>
</dbReference>
<dbReference type="Gene3D" id="1.25.40.10">
    <property type="entry name" value="Tetratricopeptide repeat domain"/>
    <property type="match status" value="1"/>
</dbReference>
<evidence type="ECO:0000313" key="3">
    <source>
        <dbReference type="Proteomes" id="UP000184368"/>
    </source>
</evidence>
<dbReference type="AlphaFoldDB" id="A0A1M4V606"/>
<dbReference type="OrthoDB" id="625863at2"/>
<feature type="chain" id="PRO_5012747809" description="Tetratricopeptide repeat-containing protein" evidence="1">
    <location>
        <begin position="20"/>
        <end position="417"/>
    </location>
</feature>
<accession>A0A1M4V606</accession>
<evidence type="ECO:0000313" key="2">
    <source>
        <dbReference type="EMBL" id="SHE64350.1"/>
    </source>
</evidence>
<protein>
    <recommendedName>
        <fullName evidence="4">Tetratricopeptide repeat-containing protein</fullName>
    </recommendedName>
</protein>
<dbReference type="Proteomes" id="UP000184368">
    <property type="component" value="Unassembled WGS sequence"/>
</dbReference>
<organism evidence="2 3">
    <name type="scientific">Cnuella takakiae</name>
    <dbReference type="NCBI Taxonomy" id="1302690"/>
    <lineage>
        <taxon>Bacteria</taxon>
        <taxon>Pseudomonadati</taxon>
        <taxon>Bacteroidota</taxon>
        <taxon>Chitinophagia</taxon>
        <taxon>Chitinophagales</taxon>
        <taxon>Chitinophagaceae</taxon>
        <taxon>Cnuella</taxon>
    </lineage>
</organism>
<gene>
    <name evidence="2" type="ORF">SAMN05444008_102147</name>
</gene>
<keyword evidence="1" id="KW-0732">Signal</keyword>
<proteinExistence type="predicted"/>
<dbReference type="RefSeq" id="WP_073039772.1">
    <property type="nucleotide sequence ID" value="NZ_FQUO01000002.1"/>
</dbReference>
<sequence>MRKLILSALMLATGAGAFAQKLSDVEDKLSKGKYDEARATIDKMMADPKNQTNANAWYRKGSIYGQLAMDSTKADQALANRAEALNAFKKYYELDPKNVLGQLEQNVRMFQLYEGHYNAALGEYNKQNFAGSFANFSKALETEEYIKSKGFTYGGINFPALDTNLYLNTAATALKAKMEDSAMKYYAKLADAKIKNDQFIEVYQTLVDYYGRKGDKANQMKYMEIGKELYPGNDYWVEAELEPVRDNKPQLFAKYQELIGKNPGSYYLNYNYAVELFNYMYANDQKPADAATIEPLVEPAIAAAIKANSNADANYLMVRYMTEKIYRTEDAMRALKGTDAASINKRKNYAADIKKQWAAMAPYAETAFAAYEGKKDLKGFEKGNFKNVSNVLTDYYGMQKNEAKVKEYQDRLKAAGM</sequence>
<dbReference type="SUPFAM" id="SSF48452">
    <property type="entry name" value="TPR-like"/>
    <property type="match status" value="1"/>
</dbReference>
<dbReference type="STRING" id="1302690.BUE76_12975"/>
<evidence type="ECO:0008006" key="4">
    <source>
        <dbReference type="Google" id="ProtNLM"/>
    </source>
</evidence>
<evidence type="ECO:0000256" key="1">
    <source>
        <dbReference type="SAM" id="SignalP"/>
    </source>
</evidence>
<name>A0A1M4V606_9BACT</name>
<dbReference type="InterPro" id="IPR011990">
    <property type="entry name" value="TPR-like_helical_dom_sf"/>
</dbReference>
<feature type="signal peptide" evidence="1">
    <location>
        <begin position="1"/>
        <end position="19"/>
    </location>
</feature>